<dbReference type="GO" id="GO:0005886">
    <property type="term" value="C:plasma membrane"/>
    <property type="evidence" value="ECO:0007669"/>
    <property type="project" value="UniProtKB-SubCell"/>
</dbReference>
<evidence type="ECO:0000256" key="2">
    <source>
        <dbReference type="ARBA" id="ARBA00011471"/>
    </source>
</evidence>
<keyword evidence="15" id="KW-1185">Reference proteome</keyword>
<dbReference type="Pfam" id="PF01618">
    <property type="entry name" value="MotA_ExbB"/>
    <property type="match status" value="1"/>
</dbReference>
<evidence type="ECO:0000256" key="11">
    <source>
        <dbReference type="ARBA" id="ARBA00024816"/>
    </source>
</evidence>
<evidence type="ECO:0000313" key="14">
    <source>
        <dbReference type="EMBL" id="QDJ15175.1"/>
    </source>
</evidence>
<keyword evidence="5" id="KW-1003">Cell membrane</keyword>
<dbReference type="GO" id="GO:0017038">
    <property type="term" value="P:protein import"/>
    <property type="evidence" value="ECO:0007669"/>
    <property type="project" value="TreeGrafter"/>
</dbReference>
<reference evidence="14" key="1">
    <citation type="submission" date="2017-06" db="EMBL/GenBank/DDBJ databases">
        <title>Genome sequencing of pathogenic and non-pathogenic strains within Bisgaard taxon 40.</title>
        <authorList>
            <person name="Ladner J.T."/>
            <person name="Lovett S.P."/>
            <person name="Koroleva G."/>
            <person name="Lorch J.M."/>
        </authorList>
    </citation>
    <scope>NUCLEOTIDE SEQUENCE</scope>
    <source>
        <strain evidence="14">27576-1-I1</strain>
    </source>
</reference>
<proteinExistence type="inferred from homology"/>
<evidence type="ECO:0000256" key="1">
    <source>
        <dbReference type="ARBA" id="ARBA00004429"/>
    </source>
</evidence>
<evidence type="ECO:0000256" key="9">
    <source>
        <dbReference type="ARBA" id="ARBA00022989"/>
    </source>
</evidence>
<gene>
    <name evidence="14" type="ORF">CEP48_06900</name>
</gene>
<dbReference type="EMBL" id="CP022011">
    <property type="protein sequence ID" value="QDJ15175.1"/>
    <property type="molecule type" value="Genomic_DNA"/>
</dbReference>
<evidence type="ECO:0000256" key="12">
    <source>
        <dbReference type="RuleBase" id="RU004057"/>
    </source>
</evidence>
<dbReference type="RefSeq" id="WP_322597384.1">
    <property type="nucleotide sequence ID" value="NZ_CP022011.1"/>
</dbReference>
<sequence>MNENTQQSQNTLSDIATQQVIPETNIAETAITPDPALASPPITGAENNTPPDVLDLLFGHGDLVLQGTFLLMLTMSIVSWTILLYRTFYAIQVRVQIKRHLAIFFNQQELSFKERLALMNGKSPIKTLLTLAINSREELLNSSNKEDLNYADYLMSNIRHGLDNTINAQDGGLTVLASVGATAPFVGLFGTVWGIYHALINISVMGSVNIATISGPIGEALIATAFGLFVAIPAVLAYNALNRSNRVLGRKLDSFAHNLYRLFLHQIK</sequence>
<evidence type="ECO:0000256" key="5">
    <source>
        <dbReference type="ARBA" id="ARBA00022475"/>
    </source>
</evidence>
<dbReference type="InterPro" id="IPR002898">
    <property type="entry name" value="MotA_ExbB_proton_chnl"/>
</dbReference>
<comment type="similarity">
    <text evidence="12">Belongs to the exbB/tolQ family.</text>
</comment>
<keyword evidence="7" id="KW-0812">Transmembrane</keyword>
<accession>A0A8D4LMK5</accession>
<comment type="subcellular location">
    <subcellularLocation>
        <location evidence="1">Cell inner membrane</location>
        <topology evidence="1">Multi-pass membrane protein</topology>
    </subcellularLocation>
    <subcellularLocation>
        <location evidence="12">Membrane</location>
        <topology evidence="12">Multi-pass membrane protein</topology>
    </subcellularLocation>
</comment>
<dbReference type="Proteomes" id="UP000955338">
    <property type="component" value="Chromosome"/>
</dbReference>
<evidence type="ECO:0000259" key="13">
    <source>
        <dbReference type="Pfam" id="PF01618"/>
    </source>
</evidence>
<keyword evidence="9" id="KW-1133">Transmembrane helix</keyword>
<organism evidence="14 15">
    <name type="scientific">Mergibacter septicus</name>
    <dbReference type="NCBI Taxonomy" id="221402"/>
    <lineage>
        <taxon>Bacteria</taxon>
        <taxon>Pseudomonadati</taxon>
        <taxon>Pseudomonadota</taxon>
        <taxon>Gammaproteobacteria</taxon>
        <taxon>Pasteurellales</taxon>
        <taxon>Pasteurellaceae</taxon>
        <taxon>Mergibacter</taxon>
    </lineage>
</organism>
<evidence type="ECO:0000256" key="8">
    <source>
        <dbReference type="ARBA" id="ARBA00022927"/>
    </source>
</evidence>
<evidence type="ECO:0000256" key="3">
    <source>
        <dbReference type="ARBA" id="ARBA00022093"/>
    </source>
</evidence>
<evidence type="ECO:0000256" key="6">
    <source>
        <dbReference type="ARBA" id="ARBA00022519"/>
    </source>
</evidence>
<dbReference type="PANTHER" id="PTHR30625">
    <property type="entry name" value="PROTEIN TOLQ"/>
    <property type="match status" value="1"/>
</dbReference>
<evidence type="ECO:0000256" key="4">
    <source>
        <dbReference type="ARBA" id="ARBA00022448"/>
    </source>
</evidence>
<dbReference type="AlphaFoldDB" id="A0A8D4LMK5"/>
<keyword evidence="10" id="KW-0472">Membrane</keyword>
<name>A0A8D4LMK5_9PAST</name>
<evidence type="ECO:0000313" key="15">
    <source>
        <dbReference type="Proteomes" id="UP000955338"/>
    </source>
</evidence>
<feature type="domain" description="MotA/TolQ/ExbB proton channel" evidence="13">
    <location>
        <begin position="147"/>
        <end position="249"/>
    </location>
</feature>
<dbReference type="PANTHER" id="PTHR30625:SF14">
    <property type="entry name" value="BIOPOLYMER TRANSPORT PROTEIN EXBB"/>
    <property type="match status" value="1"/>
</dbReference>
<keyword evidence="6" id="KW-0997">Cell inner membrane</keyword>
<dbReference type="InterPro" id="IPR050790">
    <property type="entry name" value="ExbB/TolQ_transport"/>
</dbReference>
<keyword evidence="4 12" id="KW-0813">Transport</keyword>
<evidence type="ECO:0000256" key="10">
    <source>
        <dbReference type="ARBA" id="ARBA00023136"/>
    </source>
</evidence>
<evidence type="ECO:0000256" key="7">
    <source>
        <dbReference type="ARBA" id="ARBA00022692"/>
    </source>
</evidence>
<keyword evidence="8 12" id="KW-0653">Protein transport</keyword>
<comment type="subunit">
    <text evidence="2">The accessory proteins ExbB and ExbD seem to form a complex with TonB.</text>
</comment>
<comment type="function">
    <text evidence="11">Involved in the TonB-dependent energy-dependent transport of various receptor-bound substrates. Protects ExbD from proteolytic degradation and functionally stabilizes TonB.</text>
</comment>
<protein>
    <recommendedName>
        <fullName evidence="3">Biopolymer transport protein ExbB</fullName>
    </recommendedName>
</protein>